<dbReference type="Gene3D" id="3.10.105.10">
    <property type="entry name" value="Dipeptide-binding Protein, Domain 3"/>
    <property type="match status" value="1"/>
</dbReference>
<protein>
    <submittedName>
        <fullName evidence="3">Nickel transport system substrate-binding protein</fullName>
    </submittedName>
</protein>
<gene>
    <name evidence="3" type="ORF">SAMN02745215_00967</name>
</gene>
<feature type="domain" description="Solute-binding protein family 5" evidence="2">
    <location>
        <begin position="75"/>
        <end position="444"/>
    </location>
</feature>
<dbReference type="AlphaFoldDB" id="A0A1M7SJW6"/>
<dbReference type="GO" id="GO:0030288">
    <property type="term" value="C:outer membrane-bounded periplasmic space"/>
    <property type="evidence" value="ECO:0007669"/>
    <property type="project" value="TreeGrafter"/>
</dbReference>
<feature type="chain" id="PRO_5038925488" evidence="1">
    <location>
        <begin position="24"/>
        <end position="532"/>
    </location>
</feature>
<feature type="signal peptide" evidence="1">
    <location>
        <begin position="1"/>
        <end position="23"/>
    </location>
</feature>
<dbReference type="GO" id="GO:0043190">
    <property type="term" value="C:ATP-binding cassette (ABC) transporter complex"/>
    <property type="evidence" value="ECO:0007669"/>
    <property type="project" value="InterPro"/>
</dbReference>
<evidence type="ECO:0000256" key="1">
    <source>
        <dbReference type="SAM" id="SignalP"/>
    </source>
</evidence>
<dbReference type="GO" id="GO:1904680">
    <property type="term" value="F:peptide transmembrane transporter activity"/>
    <property type="evidence" value="ECO:0007669"/>
    <property type="project" value="TreeGrafter"/>
</dbReference>
<keyword evidence="4" id="KW-1185">Reference proteome</keyword>
<evidence type="ECO:0000313" key="3">
    <source>
        <dbReference type="EMBL" id="SHN58729.1"/>
    </source>
</evidence>
<proteinExistence type="predicted"/>
<dbReference type="PIRSF" id="PIRSF002741">
    <property type="entry name" value="MppA"/>
    <property type="match status" value="1"/>
</dbReference>
<organism evidence="3 4">
    <name type="scientific">Desulfitobacterium chlororespirans DSM 11544</name>
    <dbReference type="NCBI Taxonomy" id="1121395"/>
    <lineage>
        <taxon>Bacteria</taxon>
        <taxon>Bacillati</taxon>
        <taxon>Bacillota</taxon>
        <taxon>Clostridia</taxon>
        <taxon>Eubacteriales</taxon>
        <taxon>Desulfitobacteriaceae</taxon>
        <taxon>Desulfitobacterium</taxon>
    </lineage>
</organism>
<dbReference type="EMBL" id="FRDN01000004">
    <property type="protein sequence ID" value="SHN58729.1"/>
    <property type="molecule type" value="Genomic_DNA"/>
</dbReference>
<dbReference type="GO" id="GO:0015833">
    <property type="term" value="P:peptide transport"/>
    <property type="evidence" value="ECO:0007669"/>
    <property type="project" value="TreeGrafter"/>
</dbReference>
<sequence>MLKIRCRKLWAALLSGILILSLAGCRQETPPVSSLNVGESVDFSSYDPMGIIDGQGFYHYSPLVYETLLRFEEGKPVPCLAESWENEGNSWIFHLRRDVAFTDGRLFNAEAVKLNIEKLQEFEEEWISYYGGVSGIMAIETPEEYTVVFQYETPYYPVLQDLCAIPFGMLSPALFAGGNNPYGNIQTDTAGTGPYLLKKENSRPGKSYTFTRNPGYWGKVSGPDSFTVKIIPEGESRLMAMQAGEIDLLYGSYQVTYDMFDQLAGVQGLKAETSANLYATRNLLLNTAGEILGERKVRQAIQHGINKQQIIDTLLHAHEEKADYLFSRDLPFCDVDTVVYDYDPSQAAALLDEAGWNRKNDRGIRLKDGVPLGLTAIYMSERRADEQILNALKGQLAEIGMDLQIQGYETMTWYEKAMAGEFDISCNDTYAFPQDPYVFIAAMKDYGADYPAQQGLAQKGEIDARILSMLGTTDEKKLQDDVAYILTTLQEEAVNVPLSYLRELCVYTTEKIESVPFDSNGGFADISRVILH</sequence>
<dbReference type="InterPro" id="IPR039424">
    <property type="entry name" value="SBP_5"/>
</dbReference>
<dbReference type="PANTHER" id="PTHR30290:SF37">
    <property type="entry name" value="NICKEL-BINDING PERIPLASMIC PROTEIN"/>
    <property type="match status" value="1"/>
</dbReference>
<dbReference type="Pfam" id="PF00496">
    <property type="entry name" value="SBP_bac_5"/>
    <property type="match status" value="1"/>
</dbReference>
<evidence type="ECO:0000259" key="2">
    <source>
        <dbReference type="Pfam" id="PF00496"/>
    </source>
</evidence>
<keyword evidence="1" id="KW-0732">Signal</keyword>
<dbReference type="Gene3D" id="3.40.190.10">
    <property type="entry name" value="Periplasmic binding protein-like II"/>
    <property type="match status" value="1"/>
</dbReference>
<dbReference type="PANTHER" id="PTHR30290">
    <property type="entry name" value="PERIPLASMIC BINDING COMPONENT OF ABC TRANSPORTER"/>
    <property type="match status" value="1"/>
</dbReference>
<dbReference type="Proteomes" id="UP000184010">
    <property type="component" value="Unassembled WGS sequence"/>
</dbReference>
<dbReference type="STRING" id="1121395.SAMN02745215_00967"/>
<evidence type="ECO:0000313" key="4">
    <source>
        <dbReference type="Proteomes" id="UP000184010"/>
    </source>
</evidence>
<dbReference type="InterPro" id="IPR000914">
    <property type="entry name" value="SBP_5_dom"/>
</dbReference>
<name>A0A1M7SJW6_9FIRM</name>
<dbReference type="InterPro" id="IPR030678">
    <property type="entry name" value="Peptide/Ni-bd"/>
</dbReference>
<accession>A0A1M7SJW6</accession>
<reference evidence="4" key="1">
    <citation type="submission" date="2016-12" db="EMBL/GenBank/DDBJ databases">
        <authorList>
            <person name="Varghese N."/>
            <person name="Submissions S."/>
        </authorList>
    </citation>
    <scope>NUCLEOTIDE SEQUENCE [LARGE SCALE GENOMIC DNA]</scope>
    <source>
        <strain evidence="4">DSM 11544</strain>
    </source>
</reference>
<dbReference type="RefSeq" id="WP_072771522.1">
    <property type="nucleotide sequence ID" value="NZ_FRDN01000004.1"/>
</dbReference>
<dbReference type="SUPFAM" id="SSF53850">
    <property type="entry name" value="Periplasmic binding protein-like II"/>
    <property type="match status" value="1"/>
</dbReference>
<dbReference type="PROSITE" id="PS51257">
    <property type="entry name" value="PROKAR_LIPOPROTEIN"/>
    <property type="match status" value="1"/>
</dbReference>